<accession>A0ABS6YV29</accession>
<comment type="caution">
    <text evidence="4">The sequence shown here is derived from an EMBL/GenBank/DDBJ whole genome shotgun (WGS) entry which is preliminary data.</text>
</comment>
<keyword evidence="5" id="KW-1185">Reference proteome</keyword>
<dbReference type="InterPro" id="IPR039420">
    <property type="entry name" value="WalR-like"/>
</dbReference>
<dbReference type="SMART" id="SM00421">
    <property type="entry name" value="HTH_LUXR"/>
    <property type="match status" value="1"/>
</dbReference>
<evidence type="ECO:0000259" key="3">
    <source>
        <dbReference type="PROSITE" id="PS50110"/>
    </source>
</evidence>
<keyword evidence="2" id="KW-0597">Phosphoprotein</keyword>
<dbReference type="SUPFAM" id="SSF46894">
    <property type="entry name" value="C-terminal effector domain of the bipartite response regulators"/>
    <property type="match status" value="1"/>
</dbReference>
<evidence type="ECO:0000256" key="1">
    <source>
        <dbReference type="ARBA" id="ARBA00023125"/>
    </source>
</evidence>
<name>A0ABS6YV29_9ACTN</name>
<keyword evidence="1" id="KW-0238">DNA-binding</keyword>
<proteinExistence type="predicted"/>
<dbReference type="Pfam" id="PF00196">
    <property type="entry name" value="GerE"/>
    <property type="match status" value="1"/>
</dbReference>
<dbReference type="InterPro" id="IPR000792">
    <property type="entry name" value="Tscrpt_reg_LuxR_C"/>
</dbReference>
<dbReference type="PANTHER" id="PTHR43214">
    <property type="entry name" value="TWO-COMPONENT RESPONSE REGULATOR"/>
    <property type="match status" value="1"/>
</dbReference>
<gene>
    <name evidence="4" type="ORF">GKQ77_27675</name>
</gene>
<dbReference type="InterPro" id="IPR001789">
    <property type="entry name" value="Sig_transdc_resp-reg_receiver"/>
</dbReference>
<dbReference type="EMBL" id="WMBF01000479">
    <property type="protein sequence ID" value="MBW5425297.1"/>
    <property type="molecule type" value="Genomic_DNA"/>
</dbReference>
<protein>
    <submittedName>
        <fullName evidence="4">Response regulator</fullName>
    </submittedName>
</protein>
<dbReference type="SUPFAM" id="SSF52172">
    <property type="entry name" value="CheY-like"/>
    <property type="match status" value="1"/>
</dbReference>
<dbReference type="PROSITE" id="PS50110">
    <property type="entry name" value="RESPONSE_REGULATORY"/>
    <property type="match status" value="1"/>
</dbReference>
<dbReference type="SMART" id="SM00448">
    <property type="entry name" value="REC"/>
    <property type="match status" value="1"/>
</dbReference>
<evidence type="ECO:0000313" key="4">
    <source>
        <dbReference type="EMBL" id="MBW5425297.1"/>
    </source>
</evidence>
<dbReference type="Proteomes" id="UP001197114">
    <property type="component" value="Unassembled WGS sequence"/>
</dbReference>
<dbReference type="InterPro" id="IPR011006">
    <property type="entry name" value="CheY-like_superfamily"/>
</dbReference>
<dbReference type="Gene3D" id="3.40.50.2300">
    <property type="match status" value="1"/>
</dbReference>
<reference evidence="4 5" key="1">
    <citation type="submission" date="2019-11" db="EMBL/GenBank/DDBJ databases">
        <authorList>
            <person name="Ay H."/>
        </authorList>
    </citation>
    <scope>NUCLEOTIDE SEQUENCE [LARGE SCALE GENOMIC DNA]</scope>
    <source>
        <strain evidence="4 5">BG9H</strain>
    </source>
</reference>
<organism evidence="4 5">
    <name type="scientific">Streptomyces anatolicus</name>
    <dbReference type="NCBI Taxonomy" id="2675858"/>
    <lineage>
        <taxon>Bacteria</taxon>
        <taxon>Bacillati</taxon>
        <taxon>Actinomycetota</taxon>
        <taxon>Actinomycetes</taxon>
        <taxon>Kitasatosporales</taxon>
        <taxon>Streptomycetaceae</taxon>
        <taxon>Streptomyces</taxon>
    </lineage>
</organism>
<feature type="modified residue" description="4-aspartylphosphate" evidence="2">
    <location>
        <position position="56"/>
    </location>
</feature>
<dbReference type="InterPro" id="IPR016032">
    <property type="entry name" value="Sig_transdc_resp-reg_C-effctor"/>
</dbReference>
<dbReference type="PANTHER" id="PTHR43214:SF37">
    <property type="entry name" value="TRANSCRIPTIONAL REGULATORY PROTEIN YDFI"/>
    <property type="match status" value="1"/>
</dbReference>
<sequence length="215" mass="22993">MAGVIDIAVVDDDRMLLDGLRAWLSGQQRLRLIGTVPTVDALLAGPARTAAVVLLDLVLGDGSRPEANVRRVRAAGSKVLVISTIADHARVVAAVAAGADGYLTKDHALDTLVEAVETVAAGGTAHSPELAFGWVKDTTPNRPHLAPRERQVLRDYASGLTLKATARRAGITVNTAKYYLDQVKEKYRQAGRPALTKIDLARRLAEDDAYGGRLR</sequence>
<feature type="domain" description="Response regulatory" evidence="3">
    <location>
        <begin position="6"/>
        <end position="120"/>
    </location>
</feature>
<dbReference type="Pfam" id="PF00072">
    <property type="entry name" value="Response_reg"/>
    <property type="match status" value="1"/>
</dbReference>
<evidence type="ECO:0000313" key="5">
    <source>
        <dbReference type="Proteomes" id="UP001197114"/>
    </source>
</evidence>
<evidence type="ECO:0000256" key="2">
    <source>
        <dbReference type="PROSITE-ProRule" id="PRU00169"/>
    </source>
</evidence>